<reference evidence="1" key="1">
    <citation type="submission" date="2022-03" db="EMBL/GenBank/DDBJ databases">
        <authorList>
            <person name="Martin C."/>
        </authorList>
    </citation>
    <scope>NUCLEOTIDE SEQUENCE</scope>
</reference>
<comment type="caution">
    <text evidence="1">The sequence shown here is derived from an EMBL/GenBank/DDBJ whole genome shotgun (WGS) entry which is preliminary data.</text>
</comment>
<accession>A0A8J1Y344</accession>
<dbReference type="EMBL" id="CAIIXF020000218">
    <property type="protein sequence ID" value="CAH1803016.1"/>
    <property type="molecule type" value="Genomic_DNA"/>
</dbReference>
<evidence type="ECO:0000313" key="1">
    <source>
        <dbReference type="EMBL" id="CAH1803016.1"/>
    </source>
</evidence>
<protein>
    <submittedName>
        <fullName evidence="1">Uncharacterized protein</fullName>
    </submittedName>
</protein>
<organism evidence="1 2">
    <name type="scientific">Owenia fusiformis</name>
    <name type="common">Polychaete worm</name>
    <dbReference type="NCBI Taxonomy" id="6347"/>
    <lineage>
        <taxon>Eukaryota</taxon>
        <taxon>Metazoa</taxon>
        <taxon>Spiralia</taxon>
        <taxon>Lophotrochozoa</taxon>
        <taxon>Annelida</taxon>
        <taxon>Polychaeta</taxon>
        <taxon>Sedentaria</taxon>
        <taxon>Canalipalpata</taxon>
        <taxon>Sabellida</taxon>
        <taxon>Oweniida</taxon>
        <taxon>Oweniidae</taxon>
        <taxon>Owenia</taxon>
    </lineage>
</organism>
<evidence type="ECO:0000313" key="2">
    <source>
        <dbReference type="Proteomes" id="UP000749559"/>
    </source>
</evidence>
<gene>
    <name evidence="1" type="ORF">OFUS_LOCUS26646</name>
</gene>
<dbReference type="Proteomes" id="UP000749559">
    <property type="component" value="Unassembled WGS sequence"/>
</dbReference>
<sequence>MQSFSIMYLGVAVALVCSVLTEGRSLPKGSVDDNRIANFFKRRWIHVGPTKSIDSVEDNRVANLLRREANGLLAVKSKRNDGYPAPTPSWLRGRFGRATGRSASKDSVEDNRMAKFSWRRTIELRKKKCLKKITNNTNIIT</sequence>
<name>A0A8J1Y344_OWEFU</name>
<keyword evidence="2" id="KW-1185">Reference proteome</keyword>
<proteinExistence type="predicted"/>
<dbReference type="AlphaFoldDB" id="A0A8J1Y344"/>